<feature type="compositionally biased region" description="Basic and acidic residues" evidence="1">
    <location>
        <begin position="229"/>
        <end position="242"/>
    </location>
</feature>
<feature type="domain" description="Glycosyl hydrolase family 98 putative carbohydrate-binding module" evidence="3">
    <location>
        <begin position="35"/>
        <end position="202"/>
    </location>
</feature>
<dbReference type="InterPro" id="IPR013222">
    <property type="entry name" value="Glyco_hyd_98_carb-bd"/>
</dbReference>
<feature type="region of interest" description="Disordered" evidence="1">
    <location>
        <begin position="228"/>
        <end position="251"/>
    </location>
</feature>
<evidence type="ECO:0000313" key="4">
    <source>
        <dbReference type="EMBL" id="GAA6405906.1"/>
    </source>
</evidence>
<evidence type="ECO:0000256" key="1">
    <source>
        <dbReference type="SAM" id="MobiDB-lite"/>
    </source>
</evidence>
<dbReference type="Gene3D" id="3.20.20.80">
    <property type="entry name" value="Glycosidases"/>
    <property type="match status" value="1"/>
</dbReference>
<dbReference type="Pfam" id="PF08305">
    <property type="entry name" value="NPCBM"/>
    <property type="match status" value="2"/>
</dbReference>
<dbReference type="InterPro" id="IPR013191">
    <property type="entry name" value="GH98_central"/>
</dbReference>
<dbReference type="InterPro" id="IPR013190">
    <property type="entry name" value="GH98_C"/>
</dbReference>
<keyword evidence="2" id="KW-0812">Transmembrane</keyword>
<dbReference type="Pfam" id="PF08307">
    <property type="entry name" value="Glyco_hydro_98C"/>
    <property type="match status" value="1"/>
</dbReference>
<dbReference type="SUPFAM" id="SSF49785">
    <property type="entry name" value="Galactose-binding domain-like"/>
    <property type="match status" value="2"/>
</dbReference>
<organism evidence="4 5">
    <name type="scientific">Blautia hominis</name>
    <dbReference type="NCBI Taxonomy" id="2025493"/>
    <lineage>
        <taxon>Bacteria</taxon>
        <taxon>Bacillati</taxon>
        <taxon>Bacillota</taxon>
        <taxon>Clostridia</taxon>
        <taxon>Lachnospirales</taxon>
        <taxon>Lachnospiraceae</taxon>
        <taxon>Blautia</taxon>
    </lineage>
</organism>
<sequence length="985" mass="111020">MIGKLKYSFGILFCMVIIMSIISLSVKHVQAEESTEIKYYLSDLEWYSATHGDADNDKTVQKDHPFTPGNNGEDTKISLLMEDGTTEVFDKGLGTVAASPSSIIYNITGAEVSRFTCYAGLDRTSNNTLPGHAQVEKIEVIADEEIVFSTEDIYPNGIDYNTPAILIDIDIAQDAEKIELRSYAGEQTWGDEIVYADASFIASGTFPRPDDWTSYYYLSNLNWTSATHGDSDTSKQVQKDHPFTPGNNGEDTPIRLLMQNGNIRTFEKGLGTVAAYPSEITYNINGAGVSEFKAHIGIDRSANYQAAGHAIVEKIEILADDTILYSSQEDYPEGILYTTPAIRVDVEVPENASMLHLKCYAGEQTWADEIVYADAKVVAEGPFIDPDAWEPEEKRREISNQVPLMMIPLYANGEKYAQAERQYTFWGDDTLTGKWEEVPDDLKPYTVIELHPDDLPKQNGSAADFYEHYLEEAQNYVNPKTGENEPIPLVLTVYTAGNQYYYTAAHWLTTAWIEEMYEQYSCLQGIFCTENYWVWASGIENMAAEYLTISAKHGGYFIWSEQNNGASIEKAMGTQGQTAFKEAVEKYSDYFIFMYKNTPAAEGNDAPTSSYMTGLWLADYVYQWGGLMDTWKWYETGKWKLFESDNIGKTQGNRQWLSEPEALLGIEAMMIYLNGGCVYNFEHPAYTYGVKNEQSPLYTNVIQEFFRYAVENPAPSKAEMLSSTKTMIHGNLSSMGNGNFFVGLNTEMTQSPTYITGRYGNIPVVPSSISSSVLEEKFSGTGIQIVEQGDERIQNMEKRQTYFNSLYENMYDGDIFAQKLEDTWYVYNYKYNEDVDQTAENMSLSVPGVTGGEWNVSAMLEPHTYLIIKEKSDGITVRLNNYRTNKDELWEGAQNASEAAVLPEMSKKDALSWVYTNYINNTQDQERRTTTITLTNLENEPTINNVSGLEGYYTTPEIVYDAETKTANITVISNGYVYFDIMAES</sequence>
<keyword evidence="2" id="KW-1133">Transmembrane helix</keyword>
<comment type="caution">
    <text evidence="4">The sequence shown here is derived from an EMBL/GenBank/DDBJ whole genome shotgun (WGS) entry which is preliminary data.</text>
</comment>
<feature type="domain" description="Glycosyl hydrolase family 98 putative carbohydrate-binding module" evidence="3">
    <location>
        <begin position="212"/>
        <end position="379"/>
    </location>
</feature>
<name>A0ABQ0B376_9FIRM</name>
<feature type="transmembrane region" description="Helical" evidence="2">
    <location>
        <begin position="7"/>
        <end position="26"/>
    </location>
</feature>
<gene>
    <name evidence="4" type="ORF">K040078D81_00230</name>
</gene>
<dbReference type="Gene3D" id="2.60.120.1060">
    <property type="entry name" value="NPCBM/NEW2 domain"/>
    <property type="match status" value="2"/>
</dbReference>
<evidence type="ECO:0000256" key="2">
    <source>
        <dbReference type="SAM" id="Phobius"/>
    </source>
</evidence>
<dbReference type="InterPro" id="IPR038637">
    <property type="entry name" value="NPCBM_sf"/>
</dbReference>
<keyword evidence="5" id="KW-1185">Reference proteome</keyword>
<evidence type="ECO:0000259" key="3">
    <source>
        <dbReference type="SMART" id="SM00776"/>
    </source>
</evidence>
<dbReference type="Gene3D" id="3.30.2330.20">
    <property type="entry name" value="family 98 glycoside hydrolase"/>
    <property type="match status" value="1"/>
</dbReference>
<dbReference type="InterPro" id="IPR008979">
    <property type="entry name" value="Galactose-bd-like_sf"/>
</dbReference>
<dbReference type="InterPro" id="IPR011071">
    <property type="entry name" value="Lyase_8-like_C"/>
</dbReference>
<dbReference type="Gene3D" id="2.60.220.10">
    <property type="entry name" value="Polysaccharide lyase family 8-like, C-terminal"/>
    <property type="match status" value="1"/>
</dbReference>
<dbReference type="Pfam" id="PF08306">
    <property type="entry name" value="Glyco_hydro_98M"/>
    <property type="match status" value="1"/>
</dbReference>
<dbReference type="RefSeq" id="WP_226826455.1">
    <property type="nucleotide sequence ID" value="NZ_BAABYW010000001.1"/>
</dbReference>
<reference evidence="4 5" key="1">
    <citation type="submission" date="2024-04" db="EMBL/GenBank/DDBJ databases">
        <title>Defined microbial consortia suppress multidrug-resistant proinflammatory Enterobacteriaceae via ecological control.</title>
        <authorList>
            <person name="Furuichi M."/>
            <person name="Kawaguchi T."/>
            <person name="Pust M."/>
            <person name="Yasuma K."/>
            <person name="Plichta D."/>
            <person name="Hasegawa N."/>
            <person name="Ohya T."/>
            <person name="Bhattarai S."/>
            <person name="Sasajima S."/>
            <person name="Aoto Y."/>
            <person name="Tuganbaev T."/>
            <person name="Yaginuma M."/>
            <person name="Ueda M."/>
            <person name="Okahashi N."/>
            <person name="Amafuji K."/>
            <person name="Kiridooshi Y."/>
            <person name="Sugita K."/>
            <person name="Strazar M."/>
            <person name="Skelly A."/>
            <person name="Suda W."/>
            <person name="Hattori M."/>
            <person name="Nakamoto N."/>
            <person name="Caballero S."/>
            <person name="Norman J."/>
            <person name="Olle B."/>
            <person name="Tanoue T."/>
            <person name="Arita M."/>
            <person name="Bucci V."/>
            <person name="Atarashi K."/>
            <person name="Xavier R."/>
            <person name="Honda K."/>
        </authorList>
    </citation>
    <scope>NUCLEOTIDE SEQUENCE [LARGE SCALE GENOMIC DNA]</scope>
    <source>
        <strain evidence="5">k04-0078-D8-1</strain>
    </source>
</reference>
<evidence type="ECO:0000313" key="5">
    <source>
        <dbReference type="Proteomes" id="UP001600943"/>
    </source>
</evidence>
<proteinExistence type="predicted"/>
<dbReference type="EMBL" id="BAABYW010000001">
    <property type="protein sequence ID" value="GAA6405906.1"/>
    <property type="molecule type" value="Genomic_DNA"/>
</dbReference>
<accession>A0ABQ0B376</accession>
<keyword evidence="2" id="KW-0472">Membrane</keyword>
<dbReference type="SMART" id="SM00776">
    <property type="entry name" value="NPCBM"/>
    <property type="match status" value="2"/>
</dbReference>
<dbReference type="Proteomes" id="UP001600943">
    <property type="component" value="Unassembled WGS sequence"/>
</dbReference>
<protein>
    <recommendedName>
        <fullName evidence="3">Glycosyl hydrolase family 98 putative carbohydrate-binding module domain-containing protein</fullName>
    </recommendedName>
</protein>